<proteinExistence type="predicted"/>
<evidence type="ECO:0000313" key="1">
    <source>
        <dbReference type="EMBL" id="GJS95119.1"/>
    </source>
</evidence>
<organism evidence="1 2">
    <name type="scientific">Tanacetum coccineum</name>
    <dbReference type="NCBI Taxonomy" id="301880"/>
    <lineage>
        <taxon>Eukaryota</taxon>
        <taxon>Viridiplantae</taxon>
        <taxon>Streptophyta</taxon>
        <taxon>Embryophyta</taxon>
        <taxon>Tracheophyta</taxon>
        <taxon>Spermatophyta</taxon>
        <taxon>Magnoliopsida</taxon>
        <taxon>eudicotyledons</taxon>
        <taxon>Gunneridae</taxon>
        <taxon>Pentapetalae</taxon>
        <taxon>asterids</taxon>
        <taxon>campanulids</taxon>
        <taxon>Asterales</taxon>
        <taxon>Asteraceae</taxon>
        <taxon>Asteroideae</taxon>
        <taxon>Anthemideae</taxon>
        <taxon>Anthemidinae</taxon>
        <taxon>Tanacetum</taxon>
    </lineage>
</organism>
<sequence>MSGAQRNYEGVVIQVGNDDVAAAQRLLEVKQLERKTNMNCLKNEQGAQRNYEGVVIQVGNDDVAAAQRLLEVKQLERKTNMNCLKNEQVHLGAKVRHKLWKLDYLVKRVERVMLLK</sequence>
<comment type="caution">
    <text evidence="1">The sequence shown here is derived from an EMBL/GenBank/DDBJ whole genome shotgun (WGS) entry which is preliminary data.</text>
</comment>
<protein>
    <submittedName>
        <fullName evidence="1">Uncharacterized protein</fullName>
    </submittedName>
</protein>
<name>A0ABQ4ZXT2_9ASTR</name>
<gene>
    <name evidence="1" type="ORF">Tco_0802087</name>
</gene>
<dbReference type="Proteomes" id="UP001151760">
    <property type="component" value="Unassembled WGS sequence"/>
</dbReference>
<accession>A0ABQ4ZXT2</accession>
<dbReference type="EMBL" id="BQNB010011784">
    <property type="protein sequence ID" value="GJS95119.1"/>
    <property type="molecule type" value="Genomic_DNA"/>
</dbReference>
<reference evidence="1" key="2">
    <citation type="submission" date="2022-01" db="EMBL/GenBank/DDBJ databases">
        <authorList>
            <person name="Yamashiro T."/>
            <person name="Shiraishi A."/>
            <person name="Satake H."/>
            <person name="Nakayama K."/>
        </authorList>
    </citation>
    <scope>NUCLEOTIDE SEQUENCE</scope>
</reference>
<evidence type="ECO:0000313" key="2">
    <source>
        <dbReference type="Proteomes" id="UP001151760"/>
    </source>
</evidence>
<keyword evidence="2" id="KW-1185">Reference proteome</keyword>
<reference evidence="1" key="1">
    <citation type="journal article" date="2022" name="Int. J. Mol. Sci.">
        <title>Draft Genome of Tanacetum Coccineum: Genomic Comparison of Closely Related Tanacetum-Family Plants.</title>
        <authorList>
            <person name="Yamashiro T."/>
            <person name="Shiraishi A."/>
            <person name="Nakayama K."/>
            <person name="Satake H."/>
        </authorList>
    </citation>
    <scope>NUCLEOTIDE SEQUENCE</scope>
</reference>